<evidence type="ECO:0000313" key="2">
    <source>
        <dbReference type="EMBL" id="PCH39647.1"/>
    </source>
</evidence>
<evidence type="ECO:0000256" key="1">
    <source>
        <dbReference type="SAM" id="MobiDB-lite"/>
    </source>
</evidence>
<proteinExistence type="predicted"/>
<feature type="region of interest" description="Disordered" evidence="1">
    <location>
        <begin position="1"/>
        <end position="45"/>
    </location>
</feature>
<name>A0A2H3JU46_WOLCO</name>
<keyword evidence="3" id="KW-1185">Reference proteome</keyword>
<sequence length="134" mass="14745">MTPLPPIPPSTAPPPIPPSIAPPPIPPSIAPPPIPPSTAPPLIPLNLNSDPANGFVLPTQQWVTPSLDWLLLVHNDDCQLCDDFLCHYQHAHITDEMFVQMHRGLLPVLYTMLRDRLSLNQDAVQERDVAIAHV</sequence>
<protein>
    <submittedName>
        <fullName evidence="2">Uncharacterized protein</fullName>
    </submittedName>
</protein>
<dbReference type="Proteomes" id="UP000218811">
    <property type="component" value="Unassembled WGS sequence"/>
</dbReference>
<feature type="compositionally biased region" description="Pro residues" evidence="1">
    <location>
        <begin position="1"/>
        <end position="43"/>
    </location>
</feature>
<organism evidence="2 3">
    <name type="scientific">Wolfiporia cocos (strain MD-104)</name>
    <name type="common">Brown rot fungus</name>
    <dbReference type="NCBI Taxonomy" id="742152"/>
    <lineage>
        <taxon>Eukaryota</taxon>
        <taxon>Fungi</taxon>
        <taxon>Dikarya</taxon>
        <taxon>Basidiomycota</taxon>
        <taxon>Agaricomycotina</taxon>
        <taxon>Agaricomycetes</taxon>
        <taxon>Polyporales</taxon>
        <taxon>Phaeolaceae</taxon>
        <taxon>Wolfiporia</taxon>
    </lineage>
</organism>
<reference evidence="2 3" key="1">
    <citation type="journal article" date="2012" name="Science">
        <title>The Paleozoic origin of enzymatic lignin decomposition reconstructed from 31 fungal genomes.</title>
        <authorList>
            <person name="Floudas D."/>
            <person name="Binder M."/>
            <person name="Riley R."/>
            <person name="Barry K."/>
            <person name="Blanchette R.A."/>
            <person name="Henrissat B."/>
            <person name="Martinez A.T."/>
            <person name="Otillar R."/>
            <person name="Spatafora J.W."/>
            <person name="Yadav J.S."/>
            <person name="Aerts A."/>
            <person name="Benoit I."/>
            <person name="Boyd A."/>
            <person name="Carlson A."/>
            <person name="Copeland A."/>
            <person name="Coutinho P.M."/>
            <person name="de Vries R.P."/>
            <person name="Ferreira P."/>
            <person name="Findley K."/>
            <person name="Foster B."/>
            <person name="Gaskell J."/>
            <person name="Glotzer D."/>
            <person name="Gorecki P."/>
            <person name="Heitman J."/>
            <person name="Hesse C."/>
            <person name="Hori C."/>
            <person name="Igarashi K."/>
            <person name="Jurgens J.A."/>
            <person name="Kallen N."/>
            <person name="Kersten P."/>
            <person name="Kohler A."/>
            <person name="Kuees U."/>
            <person name="Kumar T.K.A."/>
            <person name="Kuo A."/>
            <person name="LaButti K."/>
            <person name="Larrondo L.F."/>
            <person name="Lindquist E."/>
            <person name="Ling A."/>
            <person name="Lombard V."/>
            <person name="Lucas S."/>
            <person name="Lundell T."/>
            <person name="Martin R."/>
            <person name="McLaughlin D.J."/>
            <person name="Morgenstern I."/>
            <person name="Morin E."/>
            <person name="Murat C."/>
            <person name="Nagy L.G."/>
            <person name="Nolan M."/>
            <person name="Ohm R.A."/>
            <person name="Patyshakuliyeva A."/>
            <person name="Rokas A."/>
            <person name="Ruiz-Duenas F.J."/>
            <person name="Sabat G."/>
            <person name="Salamov A."/>
            <person name="Samejima M."/>
            <person name="Schmutz J."/>
            <person name="Slot J.C."/>
            <person name="St John F."/>
            <person name="Stenlid J."/>
            <person name="Sun H."/>
            <person name="Sun S."/>
            <person name="Syed K."/>
            <person name="Tsang A."/>
            <person name="Wiebenga A."/>
            <person name="Young D."/>
            <person name="Pisabarro A."/>
            <person name="Eastwood D.C."/>
            <person name="Martin F."/>
            <person name="Cullen D."/>
            <person name="Grigoriev I.V."/>
            <person name="Hibbett D.S."/>
        </authorList>
    </citation>
    <scope>NUCLEOTIDE SEQUENCE [LARGE SCALE GENOMIC DNA]</scope>
    <source>
        <strain evidence="2 3">MD-104</strain>
    </source>
</reference>
<dbReference type="EMBL" id="KB468031">
    <property type="protein sequence ID" value="PCH39647.1"/>
    <property type="molecule type" value="Genomic_DNA"/>
</dbReference>
<dbReference type="AlphaFoldDB" id="A0A2H3JU46"/>
<accession>A0A2H3JU46</accession>
<evidence type="ECO:0000313" key="3">
    <source>
        <dbReference type="Proteomes" id="UP000218811"/>
    </source>
</evidence>
<gene>
    <name evidence="2" type="ORF">WOLCODRAFT_159227</name>
</gene>